<dbReference type="AlphaFoldDB" id="A0A124F5T6"/>
<dbReference type="EMBL" id="LQBQ01000001">
    <property type="protein sequence ID" value="KUJ86264.1"/>
    <property type="molecule type" value="Genomic_DNA"/>
</dbReference>
<accession>A0A124F5T6</accession>
<comment type="similarity">
    <text evidence="2">Belongs to the zinc-containing alcohol dehydrogenase family.</text>
</comment>
<dbReference type="RefSeq" id="WP_068344716.1">
    <property type="nucleotide sequence ID" value="NZ_LQBQ01000001.1"/>
</dbReference>
<name>A0A124F5T6_9RHOB</name>
<keyword evidence="5" id="KW-0560">Oxidoreductase</keyword>
<evidence type="ECO:0000256" key="5">
    <source>
        <dbReference type="ARBA" id="ARBA00023002"/>
    </source>
</evidence>
<gene>
    <name evidence="8" type="ORF">AVO45_04215</name>
</gene>
<dbReference type="NCBIfam" id="TIGR02822">
    <property type="entry name" value="adh_fam_2"/>
    <property type="match status" value="1"/>
</dbReference>
<dbReference type="SUPFAM" id="SSF51735">
    <property type="entry name" value="NAD(P)-binding Rossmann-fold domains"/>
    <property type="match status" value="1"/>
</dbReference>
<dbReference type="PANTHER" id="PTHR42940">
    <property type="entry name" value="ALCOHOL DEHYDROGENASE 1-RELATED"/>
    <property type="match status" value="1"/>
</dbReference>
<keyword evidence="4" id="KW-0862">Zinc</keyword>
<feature type="domain" description="Alcohol dehydrogenase-like N-terminal" evidence="7">
    <location>
        <begin position="25"/>
        <end position="135"/>
    </location>
</feature>
<protein>
    <submittedName>
        <fullName evidence="8">Alcohol dehydrogenase</fullName>
    </submittedName>
</protein>
<evidence type="ECO:0000256" key="6">
    <source>
        <dbReference type="SAM" id="MobiDB-lite"/>
    </source>
</evidence>
<evidence type="ECO:0000313" key="9">
    <source>
        <dbReference type="Proteomes" id="UP000053791"/>
    </source>
</evidence>
<feature type="region of interest" description="Disordered" evidence="6">
    <location>
        <begin position="1"/>
        <end position="20"/>
    </location>
</feature>
<dbReference type="GO" id="GO:0046872">
    <property type="term" value="F:metal ion binding"/>
    <property type="evidence" value="ECO:0007669"/>
    <property type="project" value="UniProtKB-KW"/>
</dbReference>
<comment type="caution">
    <text evidence="8">The sequence shown here is derived from an EMBL/GenBank/DDBJ whole genome shotgun (WGS) entry which is preliminary data.</text>
</comment>
<evidence type="ECO:0000259" key="7">
    <source>
        <dbReference type="Pfam" id="PF08240"/>
    </source>
</evidence>
<evidence type="ECO:0000256" key="2">
    <source>
        <dbReference type="ARBA" id="ARBA00008072"/>
    </source>
</evidence>
<dbReference type="PANTHER" id="PTHR42940:SF8">
    <property type="entry name" value="VACUOLAR PROTEIN SORTING-ASSOCIATED PROTEIN 11"/>
    <property type="match status" value="1"/>
</dbReference>
<dbReference type="InterPro" id="IPR014187">
    <property type="entry name" value="ADH_Zn_typ-2"/>
</dbReference>
<dbReference type="InterPro" id="IPR013154">
    <property type="entry name" value="ADH-like_N"/>
</dbReference>
<keyword evidence="3" id="KW-0479">Metal-binding</keyword>
<dbReference type="SUPFAM" id="SSF50129">
    <property type="entry name" value="GroES-like"/>
    <property type="match status" value="1"/>
</dbReference>
<dbReference type="STRING" id="1685379.AVO45_04215"/>
<evidence type="ECO:0000256" key="3">
    <source>
        <dbReference type="ARBA" id="ARBA00022723"/>
    </source>
</evidence>
<proteinExistence type="inferred from homology"/>
<evidence type="ECO:0000256" key="4">
    <source>
        <dbReference type="ARBA" id="ARBA00022833"/>
    </source>
</evidence>
<organism evidence="8 9">
    <name type="scientific">Ruegeria marisrubri</name>
    <dbReference type="NCBI Taxonomy" id="1685379"/>
    <lineage>
        <taxon>Bacteria</taxon>
        <taxon>Pseudomonadati</taxon>
        <taxon>Pseudomonadota</taxon>
        <taxon>Alphaproteobacteria</taxon>
        <taxon>Rhodobacterales</taxon>
        <taxon>Roseobacteraceae</taxon>
        <taxon>Ruegeria</taxon>
    </lineage>
</organism>
<dbReference type="GO" id="GO:0004022">
    <property type="term" value="F:alcohol dehydrogenase (NAD+) activity"/>
    <property type="evidence" value="ECO:0007669"/>
    <property type="project" value="TreeGrafter"/>
</dbReference>
<dbReference type="OrthoDB" id="5295340at2"/>
<dbReference type="Proteomes" id="UP000053791">
    <property type="component" value="Unassembled WGS sequence"/>
</dbReference>
<evidence type="ECO:0000313" key="8">
    <source>
        <dbReference type="EMBL" id="KUJ86264.1"/>
    </source>
</evidence>
<dbReference type="Pfam" id="PF08240">
    <property type="entry name" value="ADH_N"/>
    <property type="match status" value="1"/>
</dbReference>
<keyword evidence="9" id="KW-1185">Reference proteome</keyword>
<reference evidence="8 9" key="1">
    <citation type="submission" date="2015-12" db="EMBL/GenBank/DDBJ databases">
        <authorList>
            <person name="Shamseldin A."/>
            <person name="Moawad H."/>
            <person name="Abd El-Rahim W.M."/>
            <person name="Sadowsky M.J."/>
        </authorList>
    </citation>
    <scope>NUCLEOTIDE SEQUENCE [LARGE SCALE GENOMIC DNA]</scope>
    <source>
        <strain evidence="8 9">ZGT118</strain>
    </source>
</reference>
<dbReference type="InterPro" id="IPR036291">
    <property type="entry name" value="NAD(P)-bd_dom_sf"/>
</dbReference>
<dbReference type="CDD" id="cd08298">
    <property type="entry name" value="CAD2"/>
    <property type="match status" value="1"/>
</dbReference>
<dbReference type="InterPro" id="IPR011032">
    <property type="entry name" value="GroES-like_sf"/>
</dbReference>
<comment type="cofactor">
    <cofactor evidence="1">
        <name>Zn(2+)</name>
        <dbReference type="ChEBI" id="CHEBI:29105"/>
    </cofactor>
</comment>
<dbReference type="Gene3D" id="3.90.180.10">
    <property type="entry name" value="Medium-chain alcohol dehydrogenases, catalytic domain"/>
    <property type="match status" value="1"/>
</dbReference>
<evidence type="ECO:0000256" key="1">
    <source>
        <dbReference type="ARBA" id="ARBA00001947"/>
    </source>
</evidence>
<dbReference type="GO" id="GO:0005737">
    <property type="term" value="C:cytoplasm"/>
    <property type="evidence" value="ECO:0007669"/>
    <property type="project" value="TreeGrafter"/>
</dbReference>
<dbReference type="Gene3D" id="3.40.50.720">
    <property type="entry name" value="NAD(P)-binding Rossmann-like Domain"/>
    <property type="match status" value="1"/>
</dbReference>
<sequence length="328" mass="35257">MRAMVMTGPGKPLQMSEVPTPEPAAGEVLIRVAACGVCRTDLHVLDGDLTEPKLPLILGHEIVGEIVETRALESALEPGMRVGVPWLGRTCGCCHYCRHDAENLCDAPLFTGYTRDGGYAEYCVADARYVFPLPEGPSSAELAPLLCAGLIGHRSLRFAGDAKTIGIFGFGAAAHIVAQVAKWEGRRVLAFTRPGDKDAQDFARRMGVDWAGGSDQEAPEPLDAAILFAPVGGLVPTALRATRKGGVVVCGGIHMSDIPQFPYEILWGERTIRSVANLTRKDGEEFFDIVKQAGIRTEVEPFPLERANEALERLRQGRLSGAAVLVNS</sequence>